<sequence length="946" mass="106142">MYFGFRRLHRVFQVFPAAFYPSSTTGINVLTDGSGAAAWLCEGFGVAGRHWQRYSTRSKRKDKAVSKDNALSFIRSLLHQPRDAHRFRFRRLTAEPEPWQFSRTGTVAIRVAVRFRFKIFRTGTVTKPAVRDGSEPAVNRRNRRFGRVYQGIGDGADGGSFSAAKPAGFGGFLAVNRRLTVKTGGPSHFWLNTAPGRENMIKGDGVLLVVVVQYNGGSFEANQNTTKMIEKAKSLQQRYPHLQVIALQLCPSVCLDDISSHLRTITKGYITFPILLSNKNIPEETNVPCFLLSKGLQNPTMYPGKDVDLMVLHKDINDFNAEVSKDTNVVDVKSTWNKPIEVFKEPDVCSALWNLLFSFPACISADAGGNRLFLSDVNHHRIIVLNSNGNILDAIGSSPGFEDGEFEMAKLMRPAASFYDSSEDCLYFVDSENHAIRRADMEARVVETVFPVSGGSQEKGLWEWIVDKIWSKRSIKMKSEEYNPESLLFPWHLLKSSENDIFVLNKSFGTLWIVDLKSGLIRDMILEKCEPLRQLPAHWLKQQVDTNCSLEEIQYGSLMSSVTSCQDDVVFYDEVGQRVVKFNEGSGSGTPLSLSNFGNLGLPYWLTSSIEKMYSVDSQSEVDLDHSECFHLLPGRVDIELIVYIPEYADLIEQPHQGCIWCQARGAASEITGVERQTAPSQKVSATQKFYDDLDSLIFTTPGEGSTTEAESQPSGEELQEGRVRIGCTINTSPGTSEAAIYAALYLRLKKNLNSQGDSQAIKAAKIADILEPKRKSRRDMLIKLLMMSERELEDVVFMRPLNVRLNFNCDLHPKGEHSKGNSCIYTDFIISVTIIWVEHASDVITEAEVTSKEAAPENAKPLDVEDEEDLEDLTEPTYEEKVGNSDDEDAKYSPFMEREEEDEDAKYSPFMEREEEEDALPPLSYGGGPATFDYFNEDDDEDDIV</sequence>
<evidence type="ECO:0000313" key="3">
    <source>
        <dbReference type="Proteomes" id="UP000298416"/>
    </source>
</evidence>
<feature type="region of interest" description="Disordered" evidence="1">
    <location>
        <begin position="849"/>
        <end position="946"/>
    </location>
</feature>
<feature type="compositionally biased region" description="Acidic residues" evidence="1">
    <location>
        <begin position="865"/>
        <end position="875"/>
    </location>
</feature>
<dbReference type="SUPFAM" id="SSF63825">
    <property type="entry name" value="YWTD domain"/>
    <property type="match status" value="1"/>
</dbReference>
<accession>A0A8X8WC17</accession>
<dbReference type="PANTHER" id="PTHR46388:SF3">
    <property type="entry name" value="DUF1618 DOMAIN-CONTAINING PROTEIN"/>
    <property type="match status" value="1"/>
</dbReference>
<gene>
    <name evidence="2" type="ORF">SASPL_146526</name>
</gene>
<dbReference type="EMBL" id="PNBA02000018">
    <property type="protein sequence ID" value="KAG6392310.1"/>
    <property type="molecule type" value="Genomic_DNA"/>
</dbReference>
<feature type="compositionally biased region" description="Basic and acidic residues" evidence="1">
    <location>
        <begin position="850"/>
        <end position="864"/>
    </location>
</feature>
<dbReference type="PANTHER" id="PTHR46388">
    <property type="entry name" value="NHL REPEAT-CONTAINING PROTEIN 2"/>
    <property type="match status" value="1"/>
</dbReference>
<reference evidence="2" key="2">
    <citation type="submission" date="2020-08" db="EMBL/GenBank/DDBJ databases">
        <title>Plant Genome Project.</title>
        <authorList>
            <person name="Zhang R.-G."/>
        </authorList>
    </citation>
    <scope>NUCLEOTIDE SEQUENCE</scope>
    <source>
        <strain evidence="2">Huo1</strain>
        <tissue evidence="2">Leaf</tissue>
    </source>
</reference>
<proteinExistence type="predicted"/>
<organism evidence="2">
    <name type="scientific">Salvia splendens</name>
    <name type="common">Scarlet sage</name>
    <dbReference type="NCBI Taxonomy" id="180675"/>
    <lineage>
        <taxon>Eukaryota</taxon>
        <taxon>Viridiplantae</taxon>
        <taxon>Streptophyta</taxon>
        <taxon>Embryophyta</taxon>
        <taxon>Tracheophyta</taxon>
        <taxon>Spermatophyta</taxon>
        <taxon>Magnoliopsida</taxon>
        <taxon>eudicotyledons</taxon>
        <taxon>Gunneridae</taxon>
        <taxon>Pentapetalae</taxon>
        <taxon>asterids</taxon>
        <taxon>lamiids</taxon>
        <taxon>Lamiales</taxon>
        <taxon>Lamiaceae</taxon>
        <taxon>Nepetoideae</taxon>
        <taxon>Mentheae</taxon>
        <taxon>Salviinae</taxon>
        <taxon>Salvia</taxon>
        <taxon>Salvia subgen. Calosphace</taxon>
        <taxon>core Calosphace</taxon>
    </lineage>
</organism>
<keyword evidence="3" id="KW-1185">Reference proteome</keyword>
<feature type="compositionally biased region" description="Acidic residues" evidence="1">
    <location>
        <begin position="936"/>
        <end position="946"/>
    </location>
</feature>
<dbReference type="Proteomes" id="UP000298416">
    <property type="component" value="Unassembled WGS sequence"/>
</dbReference>
<name>A0A8X8WC17_SALSN</name>
<dbReference type="AlphaFoldDB" id="A0A8X8WC17"/>
<evidence type="ECO:0000256" key="1">
    <source>
        <dbReference type="SAM" id="MobiDB-lite"/>
    </source>
</evidence>
<protein>
    <recommendedName>
        <fullName evidence="4">NHL repeat-containing protein 2</fullName>
    </recommendedName>
</protein>
<dbReference type="Gene3D" id="2.120.10.30">
    <property type="entry name" value="TolB, C-terminal domain"/>
    <property type="match status" value="1"/>
</dbReference>
<dbReference type="InterPro" id="IPR011042">
    <property type="entry name" value="6-blade_b-propeller_TolB-like"/>
</dbReference>
<evidence type="ECO:0008006" key="4">
    <source>
        <dbReference type="Google" id="ProtNLM"/>
    </source>
</evidence>
<comment type="caution">
    <text evidence="2">The sequence shown here is derived from an EMBL/GenBank/DDBJ whole genome shotgun (WGS) entry which is preliminary data.</text>
</comment>
<reference evidence="2" key="1">
    <citation type="submission" date="2018-01" db="EMBL/GenBank/DDBJ databases">
        <authorList>
            <person name="Mao J.F."/>
        </authorList>
    </citation>
    <scope>NUCLEOTIDE SEQUENCE</scope>
    <source>
        <strain evidence="2">Huo1</strain>
        <tissue evidence="2">Leaf</tissue>
    </source>
</reference>
<evidence type="ECO:0000313" key="2">
    <source>
        <dbReference type="EMBL" id="KAG6392310.1"/>
    </source>
</evidence>